<evidence type="ECO:0000313" key="1">
    <source>
        <dbReference type="EMBL" id="ACB85243.1"/>
    </source>
</evidence>
<gene>
    <name evidence="1" type="ordered locus">Nther_1669</name>
</gene>
<dbReference type="HOGENOM" id="CLU_2826627_0_0_9"/>
<accession>B2A501</accession>
<proteinExistence type="predicted"/>
<dbReference type="AlphaFoldDB" id="B2A501"/>
<organism evidence="1 2">
    <name type="scientific">Natranaerobius thermophilus (strain ATCC BAA-1301 / DSM 18059 / JW/NM-WN-LF)</name>
    <dbReference type="NCBI Taxonomy" id="457570"/>
    <lineage>
        <taxon>Bacteria</taxon>
        <taxon>Bacillati</taxon>
        <taxon>Bacillota</taxon>
        <taxon>Clostridia</taxon>
        <taxon>Natranaerobiales</taxon>
        <taxon>Natranaerobiaceae</taxon>
        <taxon>Natranaerobius</taxon>
    </lineage>
</organism>
<reference evidence="1 2" key="1">
    <citation type="submission" date="2008-04" db="EMBL/GenBank/DDBJ databases">
        <title>Complete sequence of chromosome of Natranaerobius thermophilus JW/NM-WN-LF.</title>
        <authorList>
            <consortium name="US DOE Joint Genome Institute"/>
            <person name="Copeland A."/>
            <person name="Lucas S."/>
            <person name="Lapidus A."/>
            <person name="Glavina del Rio T."/>
            <person name="Dalin E."/>
            <person name="Tice H."/>
            <person name="Bruce D."/>
            <person name="Goodwin L."/>
            <person name="Pitluck S."/>
            <person name="Chertkov O."/>
            <person name="Brettin T."/>
            <person name="Detter J.C."/>
            <person name="Han C."/>
            <person name="Kuske C.R."/>
            <person name="Schmutz J."/>
            <person name="Larimer F."/>
            <person name="Land M."/>
            <person name="Hauser L."/>
            <person name="Kyrpides N."/>
            <person name="Lykidis A."/>
            <person name="Mesbah N.M."/>
            <person name="Wiegel J."/>
        </authorList>
    </citation>
    <scope>NUCLEOTIDE SEQUENCE [LARGE SCALE GENOMIC DNA]</scope>
    <source>
        <strain evidence="2">ATCC BAA-1301 / DSM 18059 / JW/NM-WN-LF</strain>
    </source>
</reference>
<keyword evidence="2" id="KW-1185">Reference proteome</keyword>
<dbReference type="Proteomes" id="UP000001683">
    <property type="component" value="Chromosome"/>
</dbReference>
<dbReference type="InParanoid" id="B2A501"/>
<evidence type="ECO:0000313" key="2">
    <source>
        <dbReference type="Proteomes" id="UP000001683"/>
    </source>
</evidence>
<sequence length="66" mass="7922">MSRLKKSIVLVVILPLLFFFIFSSPLLSTEYFRWLYIQKILEPVISYQNVWESILSGLFNFYEHGF</sequence>
<name>B2A501_NATTJ</name>
<protein>
    <submittedName>
        <fullName evidence="1">Uncharacterized protein</fullName>
    </submittedName>
</protein>
<dbReference type="EMBL" id="CP001034">
    <property type="protein sequence ID" value="ACB85243.1"/>
    <property type="molecule type" value="Genomic_DNA"/>
</dbReference>
<reference evidence="1 2" key="2">
    <citation type="journal article" date="2011" name="J. Bacteriol.">
        <title>Complete genome sequence of the anaerobic, halophilic alkalithermophile Natranaerobius thermophilus JW/NM-WN-LF.</title>
        <authorList>
            <person name="Zhao B."/>
            <person name="Mesbah N.M."/>
            <person name="Dalin E."/>
            <person name="Goodwin L."/>
            <person name="Nolan M."/>
            <person name="Pitluck S."/>
            <person name="Chertkov O."/>
            <person name="Brettin T.S."/>
            <person name="Han J."/>
            <person name="Larimer F.W."/>
            <person name="Land M.L."/>
            <person name="Hauser L."/>
            <person name="Kyrpides N."/>
            <person name="Wiegel J."/>
        </authorList>
    </citation>
    <scope>NUCLEOTIDE SEQUENCE [LARGE SCALE GENOMIC DNA]</scope>
    <source>
        <strain evidence="2">ATCC BAA-1301 / DSM 18059 / JW/NM-WN-LF</strain>
    </source>
</reference>
<dbReference type="KEGG" id="nth:Nther_1669"/>